<dbReference type="Proteomes" id="UP001519460">
    <property type="component" value="Unassembled WGS sequence"/>
</dbReference>
<dbReference type="AlphaFoldDB" id="A0ABD0M4S7"/>
<name>A0ABD0M4S7_9CAEN</name>
<evidence type="ECO:0000313" key="1">
    <source>
        <dbReference type="EMBL" id="KAK7506283.1"/>
    </source>
</evidence>
<accession>A0ABD0M4S7</accession>
<sequence>MRPGGMPAKLANSPCSWALNTCDCRPGNERIVPLNSRKVGVECTLQALGGKRPKDTELYCQKIYANPVRCRRREA</sequence>
<keyword evidence="2" id="KW-1185">Reference proteome</keyword>
<organism evidence="1 2">
    <name type="scientific">Batillaria attramentaria</name>
    <dbReference type="NCBI Taxonomy" id="370345"/>
    <lineage>
        <taxon>Eukaryota</taxon>
        <taxon>Metazoa</taxon>
        <taxon>Spiralia</taxon>
        <taxon>Lophotrochozoa</taxon>
        <taxon>Mollusca</taxon>
        <taxon>Gastropoda</taxon>
        <taxon>Caenogastropoda</taxon>
        <taxon>Sorbeoconcha</taxon>
        <taxon>Cerithioidea</taxon>
        <taxon>Batillariidae</taxon>
        <taxon>Batillaria</taxon>
    </lineage>
</organism>
<protein>
    <submittedName>
        <fullName evidence="1">Uncharacterized protein</fullName>
    </submittedName>
</protein>
<gene>
    <name evidence="1" type="ORF">BaRGS_00002395</name>
</gene>
<evidence type="ECO:0000313" key="2">
    <source>
        <dbReference type="Proteomes" id="UP001519460"/>
    </source>
</evidence>
<proteinExistence type="predicted"/>
<reference evidence="1 2" key="1">
    <citation type="journal article" date="2023" name="Sci. Data">
        <title>Genome assembly of the Korean intertidal mud-creeper Batillaria attramentaria.</title>
        <authorList>
            <person name="Patra A.K."/>
            <person name="Ho P.T."/>
            <person name="Jun S."/>
            <person name="Lee S.J."/>
            <person name="Kim Y."/>
            <person name="Won Y.J."/>
        </authorList>
    </citation>
    <scope>NUCLEOTIDE SEQUENCE [LARGE SCALE GENOMIC DNA]</scope>
    <source>
        <strain evidence="1">Wonlab-2016</strain>
    </source>
</reference>
<comment type="caution">
    <text evidence="1">The sequence shown here is derived from an EMBL/GenBank/DDBJ whole genome shotgun (WGS) entry which is preliminary data.</text>
</comment>
<dbReference type="EMBL" id="JACVVK020000007">
    <property type="protein sequence ID" value="KAK7506283.1"/>
    <property type="molecule type" value="Genomic_DNA"/>
</dbReference>